<dbReference type="InterPro" id="IPR036691">
    <property type="entry name" value="Endo/exonu/phosph_ase_sf"/>
</dbReference>
<evidence type="ECO:0000313" key="3">
    <source>
        <dbReference type="EMBL" id="KIM84407.1"/>
    </source>
</evidence>
<dbReference type="InParanoid" id="A0A0C3C449"/>
<dbReference type="InterPro" id="IPR046985">
    <property type="entry name" value="IP5"/>
</dbReference>
<protein>
    <recommendedName>
        <fullName evidence="2">Inositol polyphosphate-related phosphatase domain-containing protein</fullName>
    </recommendedName>
</protein>
<dbReference type="InterPro" id="IPR000300">
    <property type="entry name" value="IPPc"/>
</dbReference>
<feature type="compositionally biased region" description="Polar residues" evidence="1">
    <location>
        <begin position="556"/>
        <end position="574"/>
    </location>
</feature>
<evidence type="ECO:0000313" key="4">
    <source>
        <dbReference type="Proteomes" id="UP000054166"/>
    </source>
</evidence>
<feature type="compositionally biased region" description="Polar residues" evidence="1">
    <location>
        <begin position="582"/>
        <end position="596"/>
    </location>
</feature>
<dbReference type="STRING" id="765440.A0A0C3C449"/>
<dbReference type="Proteomes" id="UP000054166">
    <property type="component" value="Unassembled WGS sequence"/>
</dbReference>
<feature type="compositionally biased region" description="Acidic residues" evidence="1">
    <location>
        <begin position="455"/>
        <end position="474"/>
    </location>
</feature>
<feature type="compositionally biased region" description="Low complexity" evidence="1">
    <location>
        <begin position="746"/>
        <end position="759"/>
    </location>
</feature>
<dbReference type="Pfam" id="PF22669">
    <property type="entry name" value="Exo_endo_phos2"/>
    <property type="match status" value="2"/>
</dbReference>
<reference evidence="4" key="2">
    <citation type="submission" date="2015-01" db="EMBL/GenBank/DDBJ databases">
        <title>Evolutionary Origins and Diversification of the Mycorrhizal Mutualists.</title>
        <authorList>
            <consortium name="DOE Joint Genome Institute"/>
            <consortium name="Mycorrhizal Genomics Consortium"/>
            <person name="Kohler A."/>
            <person name="Kuo A."/>
            <person name="Nagy L.G."/>
            <person name="Floudas D."/>
            <person name="Copeland A."/>
            <person name="Barry K.W."/>
            <person name="Cichocki N."/>
            <person name="Veneault-Fourrey C."/>
            <person name="LaButti K."/>
            <person name="Lindquist E.A."/>
            <person name="Lipzen A."/>
            <person name="Lundell T."/>
            <person name="Morin E."/>
            <person name="Murat C."/>
            <person name="Riley R."/>
            <person name="Ohm R."/>
            <person name="Sun H."/>
            <person name="Tunlid A."/>
            <person name="Henrissat B."/>
            <person name="Grigoriev I.V."/>
            <person name="Hibbett D.S."/>
            <person name="Martin F."/>
        </authorList>
    </citation>
    <scope>NUCLEOTIDE SEQUENCE [LARGE SCALE GENOMIC DNA]</scope>
    <source>
        <strain evidence="4">F 1598</strain>
    </source>
</reference>
<evidence type="ECO:0000256" key="1">
    <source>
        <dbReference type="SAM" id="MobiDB-lite"/>
    </source>
</evidence>
<dbReference type="SMART" id="SM00128">
    <property type="entry name" value="IPPc"/>
    <property type="match status" value="1"/>
</dbReference>
<dbReference type="PANTHER" id="PTHR11200">
    <property type="entry name" value="INOSITOL 5-PHOSPHATASE"/>
    <property type="match status" value="1"/>
</dbReference>
<feature type="compositionally biased region" description="Polar residues" evidence="1">
    <location>
        <begin position="771"/>
        <end position="791"/>
    </location>
</feature>
<feature type="compositionally biased region" description="Polar residues" evidence="1">
    <location>
        <begin position="32"/>
        <end position="42"/>
    </location>
</feature>
<dbReference type="EMBL" id="KN832988">
    <property type="protein sequence ID" value="KIM84407.1"/>
    <property type="molecule type" value="Genomic_DNA"/>
</dbReference>
<accession>A0A0C3C449</accession>
<keyword evidence="4" id="KW-1185">Reference proteome</keyword>
<gene>
    <name evidence="3" type="ORF">PILCRDRAFT_818771</name>
</gene>
<feature type="region of interest" description="Disordered" evidence="1">
    <location>
        <begin position="32"/>
        <end position="53"/>
    </location>
</feature>
<dbReference type="OrthoDB" id="405996at2759"/>
<dbReference type="AlphaFoldDB" id="A0A0C3C449"/>
<evidence type="ECO:0000259" key="2">
    <source>
        <dbReference type="SMART" id="SM00128"/>
    </source>
</evidence>
<dbReference type="GO" id="GO:0046856">
    <property type="term" value="P:phosphatidylinositol dephosphorylation"/>
    <property type="evidence" value="ECO:0007669"/>
    <property type="project" value="InterPro"/>
</dbReference>
<feature type="compositionally biased region" description="Polar residues" evidence="1">
    <location>
        <begin position="604"/>
        <end position="614"/>
    </location>
</feature>
<dbReference type="Gene3D" id="3.60.10.10">
    <property type="entry name" value="Endonuclease/exonuclease/phosphatase"/>
    <property type="match status" value="2"/>
</dbReference>
<feature type="region of interest" description="Disordered" evidence="1">
    <location>
        <begin position="734"/>
        <end position="804"/>
    </location>
</feature>
<feature type="compositionally biased region" description="Polar residues" evidence="1">
    <location>
        <begin position="478"/>
        <end position="488"/>
    </location>
</feature>
<reference evidence="3 4" key="1">
    <citation type="submission" date="2014-04" db="EMBL/GenBank/DDBJ databases">
        <authorList>
            <consortium name="DOE Joint Genome Institute"/>
            <person name="Kuo A."/>
            <person name="Tarkka M."/>
            <person name="Buscot F."/>
            <person name="Kohler A."/>
            <person name="Nagy L.G."/>
            <person name="Floudas D."/>
            <person name="Copeland A."/>
            <person name="Barry K.W."/>
            <person name="Cichocki N."/>
            <person name="Veneault-Fourrey C."/>
            <person name="LaButti K."/>
            <person name="Lindquist E.A."/>
            <person name="Lipzen A."/>
            <person name="Lundell T."/>
            <person name="Morin E."/>
            <person name="Murat C."/>
            <person name="Sun H."/>
            <person name="Tunlid A."/>
            <person name="Henrissat B."/>
            <person name="Grigoriev I.V."/>
            <person name="Hibbett D.S."/>
            <person name="Martin F."/>
            <person name="Nordberg H.P."/>
            <person name="Cantor M.N."/>
            <person name="Hua S.X."/>
        </authorList>
    </citation>
    <scope>NUCLEOTIDE SEQUENCE [LARGE SCALE GENOMIC DNA]</scope>
    <source>
        <strain evidence="3 4">F 1598</strain>
    </source>
</reference>
<dbReference type="PANTHER" id="PTHR11200:SF275">
    <property type="entry name" value="LD06095P"/>
    <property type="match status" value="1"/>
</dbReference>
<sequence>MATPLQIVTTVVQPTPQGQSNVLARLQALFPTSPSASNSDTSKGLPPPPRTSSRLIPRVQHLPRFLKVRIVTWNMHDSLPKGDLEELLGAVPPHTPKPLLEEPSWPNLTLDGHHPYHMIIVAGQECPSMSGIPMGLGAGFKLKDLKDKERDKENIKESKDKGDKHKSKQKDKEKDRDRDDDDLSHDIYAPPGWTSILEDWLCNGSGRTIDTKYSSLFEAGTSPSPPFPPPKHRSTGSLPERMAGKEQSKGPYQPLIKHRMMGLYLTVYIHRDIRTLVRGTSKSAVTAGLIGGRVGNKGGVGISLNIDGTTFLLINAHLAAHEGKVPHRLANLTKIKAELSVDDYLVADDPRVMAEDITDKFDYTFLCGDLNFRLDISRLHADWLISRQDYAQALAFDQLRKLMQEGKGFVGFNEGPINFAPTFKYDVLRTLKRSKTKGSRHNWKFNAERRNPLYEVEELDRDDDDDEGDDDGEGEGASMTSSVWTSVHSKAPTDGDDSDFFNSSPAQAVSTPNLAHKISVAAAAHKAKTKWLALLAPVSAPSTPTTMWRKPKHSGTVPSASSVKEPTPTRSSTDIGAKPSANAKSTVSPELTSNRLSRPRGPIRSTSTKSVQQSGDEDTDEEDKGVYDSSNKKRVPSWCDRILWKSTIHPDPEEFMDLHRPRTRVSQFFVNALRPLTSRGRRESTSSSSSSELYPLPSENAYISTPSSTHDESTNVLDDASPFARFVKRSRSNDVLRANETPSPTLPSLTRSKSSSSQYKQHRSVSAGRSFHSQSSPSTCGTLSHSSSPTKDTGHVDLPHPISPKDPTLAIPSCWRFFPFLNRDAPDSIEHREPTPDHASPPKKGDVICLSYNTLDDRGMRRLEGRSDHRPVIGSYAVYI</sequence>
<dbReference type="HOGENOM" id="CLU_005289_1_0_1"/>
<feature type="compositionally biased region" description="Low complexity" evidence="1">
    <location>
        <begin position="685"/>
        <end position="699"/>
    </location>
</feature>
<feature type="region of interest" description="Disordered" evidence="1">
    <location>
        <begin position="678"/>
        <end position="716"/>
    </location>
</feature>
<feature type="region of interest" description="Disordered" evidence="1">
    <location>
        <begin position="541"/>
        <end position="632"/>
    </location>
</feature>
<organism evidence="3 4">
    <name type="scientific">Piloderma croceum (strain F 1598)</name>
    <dbReference type="NCBI Taxonomy" id="765440"/>
    <lineage>
        <taxon>Eukaryota</taxon>
        <taxon>Fungi</taxon>
        <taxon>Dikarya</taxon>
        <taxon>Basidiomycota</taxon>
        <taxon>Agaricomycotina</taxon>
        <taxon>Agaricomycetes</taxon>
        <taxon>Agaricomycetidae</taxon>
        <taxon>Atheliales</taxon>
        <taxon>Atheliaceae</taxon>
        <taxon>Piloderma</taxon>
    </lineage>
</organism>
<feature type="region of interest" description="Disordered" evidence="1">
    <location>
        <begin position="218"/>
        <end position="250"/>
    </location>
</feature>
<feature type="region of interest" description="Disordered" evidence="1">
    <location>
        <begin position="454"/>
        <end position="504"/>
    </location>
</feature>
<feature type="region of interest" description="Disordered" evidence="1">
    <location>
        <begin position="147"/>
        <end position="187"/>
    </location>
</feature>
<dbReference type="SUPFAM" id="SSF56219">
    <property type="entry name" value="DNase I-like"/>
    <property type="match status" value="1"/>
</dbReference>
<feature type="compositionally biased region" description="Basic and acidic residues" evidence="1">
    <location>
        <begin position="147"/>
        <end position="163"/>
    </location>
</feature>
<dbReference type="GO" id="GO:0004439">
    <property type="term" value="F:phosphatidylinositol-4,5-bisphosphate 5-phosphatase activity"/>
    <property type="evidence" value="ECO:0007669"/>
    <property type="project" value="TreeGrafter"/>
</dbReference>
<feature type="domain" description="Inositol polyphosphate-related phosphatase" evidence="2">
    <location>
        <begin position="154"/>
        <end position="460"/>
    </location>
</feature>
<name>A0A0C3C449_PILCF</name>
<proteinExistence type="predicted"/>